<keyword evidence="2" id="KW-0472">Membrane</keyword>
<keyword evidence="2" id="KW-1133">Transmembrane helix</keyword>
<proteinExistence type="predicted"/>
<name>A0A3L9L7V6_9MICC</name>
<comment type="caution">
    <text evidence="3">The sequence shown here is derived from an EMBL/GenBank/DDBJ whole genome shotgun (WGS) entry which is preliminary data.</text>
</comment>
<evidence type="ECO:0000256" key="2">
    <source>
        <dbReference type="SAM" id="Phobius"/>
    </source>
</evidence>
<dbReference type="Proteomes" id="UP000277871">
    <property type="component" value="Unassembled WGS sequence"/>
</dbReference>
<evidence type="ECO:0000313" key="3">
    <source>
        <dbReference type="EMBL" id="RLY94805.1"/>
    </source>
</evidence>
<evidence type="ECO:0000256" key="1">
    <source>
        <dbReference type="SAM" id="MobiDB-lite"/>
    </source>
</evidence>
<organism evidence="3 4">
    <name type="scientific">Kocuria tytonicola</name>
    <dbReference type="NCBI Taxonomy" id="2055946"/>
    <lineage>
        <taxon>Bacteria</taxon>
        <taxon>Bacillati</taxon>
        <taxon>Actinomycetota</taxon>
        <taxon>Actinomycetes</taxon>
        <taxon>Micrococcales</taxon>
        <taxon>Micrococcaceae</taxon>
        <taxon>Kocuria</taxon>
    </lineage>
</organism>
<keyword evidence="2" id="KW-0812">Transmembrane</keyword>
<feature type="region of interest" description="Disordered" evidence="1">
    <location>
        <begin position="123"/>
        <end position="147"/>
    </location>
</feature>
<evidence type="ECO:0000313" key="4">
    <source>
        <dbReference type="Proteomes" id="UP000277871"/>
    </source>
</evidence>
<reference evidence="3 4" key="1">
    <citation type="submission" date="2018-10" db="EMBL/GenBank/DDBJ databases">
        <title>Kocuria tytonicola, new bacteria from the preen glands of American barn owls (Tyto furcata).</title>
        <authorList>
            <person name="Braun M.S."/>
            <person name="Wang E."/>
            <person name="Zimmermann S."/>
            <person name="Boutin S."/>
            <person name="Wagner H."/>
            <person name="Wink M."/>
        </authorList>
    </citation>
    <scope>NUCLEOTIDE SEQUENCE [LARGE SCALE GENOMIC DNA]</scope>
    <source>
        <strain evidence="3 4">473</strain>
    </source>
</reference>
<feature type="transmembrane region" description="Helical" evidence="2">
    <location>
        <begin position="6"/>
        <end position="27"/>
    </location>
</feature>
<accession>A0A3L9L7V6</accession>
<gene>
    <name evidence="3" type="ORF">EAE32_06605</name>
</gene>
<keyword evidence="4" id="KW-1185">Reference proteome</keyword>
<dbReference type="EMBL" id="RDEX01000001">
    <property type="protein sequence ID" value="RLY94805.1"/>
    <property type="molecule type" value="Genomic_DNA"/>
</dbReference>
<dbReference type="AlphaFoldDB" id="A0A3L9L7V6"/>
<dbReference type="RefSeq" id="WP_121864541.1">
    <property type="nucleotide sequence ID" value="NZ_RDEX01000001.1"/>
</dbReference>
<sequence length="147" mass="16647">MSEESIVAIVVALLAGGGLWTFLAALIPKKEAPIKKADAETVAAHTSQQMTLELLHDVQNELRETRENADREYRARLSLESKVQGLQADREADRQELGLLRQAVEVLVGGWRDIQERWEELRRRPDPPALPHFRIPPRRGSTATHEQ</sequence>
<protein>
    <submittedName>
        <fullName evidence="3">Uncharacterized protein</fullName>
    </submittedName>
</protein>